<feature type="non-terminal residue" evidence="2">
    <location>
        <position position="297"/>
    </location>
</feature>
<accession>A0A087TZB2</accession>
<feature type="compositionally biased region" description="Acidic residues" evidence="1">
    <location>
        <begin position="258"/>
        <end position="276"/>
    </location>
</feature>
<name>A0A087TZB2_STEMI</name>
<organism evidence="2 3">
    <name type="scientific">Stegodyphus mimosarum</name>
    <name type="common">African social velvet spider</name>
    <dbReference type="NCBI Taxonomy" id="407821"/>
    <lineage>
        <taxon>Eukaryota</taxon>
        <taxon>Metazoa</taxon>
        <taxon>Ecdysozoa</taxon>
        <taxon>Arthropoda</taxon>
        <taxon>Chelicerata</taxon>
        <taxon>Arachnida</taxon>
        <taxon>Araneae</taxon>
        <taxon>Araneomorphae</taxon>
        <taxon>Entelegynae</taxon>
        <taxon>Eresoidea</taxon>
        <taxon>Eresidae</taxon>
        <taxon>Stegodyphus</taxon>
    </lineage>
</organism>
<dbReference type="AlphaFoldDB" id="A0A087TZB2"/>
<feature type="region of interest" description="Disordered" evidence="1">
    <location>
        <begin position="254"/>
        <end position="297"/>
    </location>
</feature>
<keyword evidence="3" id="KW-1185">Reference proteome</keyword>
<gene>
    <name evidence="2" type="ORF">X975_13301</name>
</gene>
<feature type="compositionally biased region" description="Acidic residues" evidence="1">
    <location>
        <begin position="282"/>
        <end position="297"/>
    </location>
</feature>
<dbReference type="EMBL" id="KK117428">
    <property type="protein sequence ID" value="KFM70451.1"/>
    <property type="molecule type" value="Genomic_DNA"/>
</dbReference>
<reference evidence="2 3" key="1">
    <citation type="submission" date="2013-11" db="EMBL/GenBank/DDBJ databases">
        <title>Genome sequencing of Stegodyphus mimosarum.</title>
        <authorList>
            <person name="Bechsgaard J."/>
        </authorList>
    </citation>
    <scope>NUCLEOTIDE SEQUENCE [LARGE SCALE GENOMIC DNA]</scope>
</reference>
<sequence>MNFKKSYVIECLTRGRVKTPVSLKQQTLDNVALRICDNWAFRQHLYSIQWYYPYVHYAQVQRVEVMECISREYEKLYSTLSLPQTLQECLIKNIQRIIMQLFKWIGMWKFVFDISSNLTADYWEPSDWAYGRLNERKIAELLILEKRISVYQSYRLSCTYCLEELIPFFWDQLSLEEKEFLASNEEHGFPYSKVIVTWSRYMRGQFENQQIFLGRLFFYGLCLAPLNNVPAIFSWSKLNNRQRRALLSNIVVDKESDTSDDDSDGNIADDDNEDYDNNIGDDNQDVPMDENENDGQQ</sequence>
<protein>
    <submittedName>
        <fullName evidence="2">Uncharacterized protein</fullName>
    </submittedName>
</protein>
<dbReference type="OrthoDB" id="6420529at2759"/>
<evidence type="ECO:0000313" key="3">
    <source>
        <dbReference type="Proteomes" id="UP000054359"/>
    </source>
</evidence>
<dbReference type="Proteomes" id="UP000054359">
    <property type="component" value="Unassembled WGS sequence"/>
</dbReference>
<evidence type="ECO:0000313" key="2">
    <source>
        <dbReference type="EMBL" id="KFM70451.1"/>
    </source>
</evidence>
<proteinExistence type="predicted"/>
<evidence type="ECO:0000256" key="1">
    <source>
        <dbReference type="SAM" id="MobiDB-lite"/>
    </source>
</evidence>